<reference evidence="2" key="1">
    <citation type="submission" date="2023-06" db="EMBL/GenBank/DDBJ databases">
        <title>Multi-omics analyses reveal the molecular pathogenesis toolkit of Lasiodiplodia hormozganensis, a cross-kingdom pathogen.</title>
        <authorList>
            <person name="Felix C."/>
            <person name="Meneses R."/>
            <person name="Goncalves M.F.M."/>
            <person name="Tilleman L."/>
            <person name="Duarte A.S."/>
            <person name="Jorrin-Novo J.V."/>
            <person name="Van De Peer Y."/>
            <person name="Deforce D."/>
            <person name="Van Nieuwerburgh F."/>
            <person name="Esteves A.C."/>
            <person name="Alves A."/>
        </authorList>
    </citation>
    <scope>NUCLEOTIDE SEQUENCE</scope>
    <source>
        <strain evidence="2">CBS 339.90</strain>
    </source>
</reference>
<dbReference type="Proteomes" id="UP001175001">
    <property type="component" value="Unassembled WGS sequence"/>
</dbReference>
<accession>A0AA39WV80</accession>
<feature type="region of interest" description="Disordered" evidence="1">
    <location>
        <begin position="1"/>
        <end position="203"/>
    </location>
</feature>
<dbReference type="AlphaFoldDB" id="A0AA39WV80"/>
<keyword evidence="3" id="KW-1185">Reference proteome</keyword>
<feature type="compositionally biased region" description="Low complexity" evidence="1">
    <location>
        <begin position="70"/>
        <end position="93"/>
    </location>
</feature>
<gene>
    <name evidence="2" type="ORF">DIS24_g11323</name>
</gene>
<sequence length="203" mass="20320">MSATINEDAVKSVSNQEGQIGSHVPPSEPLEKGGHKPGVLATPADKAPEFHAQTLPAGSAPASHTHIPNPTSSLPPDTTTTSASDTLLGATSADVHTGLGHPGQGQTSTELRHDGSHGRAKQGTGLVGVGAETVMNKGDAVDAKDPGFSSQRALDKDVETGARGTVGGPPAEERLPEGAETVASEAPRDRATGGVASVHAGSK</sequence>
<protein>
    <submittedName>
        <fullName evidence="2">Uncharacterized protein</fullName>
    </submittedName>
</protein>
<comment type="caution">
    <text evidence="2">The sequence shown here is derived from an EMBL/GenBank/DDBJ whole genome shotgun (WGS) entry which is preliminary data.</text>
</comment>
<proteinExistence type="predicted"/>
<evidence type="ECO:0000313" key="3">
    <source>
        <dbReference type="Proteomes" id="UP001175001"/>
    </source>
</evidence>
<dbReference type="EMBL" id="JAUJDW010000157">
    <property type="protein sequence ID" value="KAK0622181.1"/>
    <property type="molecule type" value="Genomic_DNA"/>
</dbReference>
<organism evidence="2 3">
    <name type="scientific">Lasiodiplodia hormozganensis</name>
    <dbReference type="NCBI Taxonomy" id="869390"/>
    <lineage>
        <taxon>Eukaryota</taxon>
        <taxon>Fungi</taxon>
        <taxon>Dikarya</taxon>
        <taxon>Ascomycota</taxon>
        <taxon>Pezizomycotina</taxon>
        <taxon>Dothideomycetes</taxon>
        <taxon>Dothideomycetes incertae sedis</taxon>
        <taxon>Botryosphaeriales</taxon>
        <taxon>Botryosphaeriaceae</taxon>
        <taxon>Lasiodiplodia</taxon>
    </lineage>
</organism>
<evidence type="ECO:0000256" key="1">
    <source>
        <dbReference type="SAM" id="MobiDB-lite"/>
    </source>
</evidence>
<name>A0AA39WV80_9PEZI</name>
<evidence type="ECO:0000313" key="2">
    <source>
        <dbReference type="EMBL" id="KAK0622181.1"/>
    </source>
</evidence>